<reference evidence="1" key="2">
    <citation type="journal article" date="2022" name="New Phytol.">
        <title>Evolutionary transition to the ectomycorrhizal habit in the genomes of a hyperdiverse lineage of mushroom-forming fungi.</title>
        <authorList>
            <person name="Looney B."/>
            <person name="Miyauchi S."/>
            <person name="Morin E."/>
            <person name="Drula E."/>
            <person name="Courty P.E."/>
            <person name="Kohler A."/>
            <person name="Kuo A."/>
            <person name="LaButti K."/>
            <person name="Pangilinan J."/>
            <person name="Lipzen A."/>
            <person name="Riley R."/>
            <person name="Andreopoulos W."/>
            <person name="He G."/>
            <person name="Johnson J."/>
            <person name="Nolan M."/>
            <person name="Tritt A."/>
            <person name="Barry K.W."/>
            <person name="Grigoriev I.V."/>
            <person name="Nagy L.G."/>
            <person name="Hibbett D."/>
            <person name="Henrissat B."/>
            <person name="Matheny P.B."/>
            <person name="Labbe J."/>
            <person name="Martin F.M."/>
        </authorList>
    </citation>
    <scope>NUCLEOTIDE SEQUENCE</scope>
    <source>
        <strain evidence="1">EC-137</strain>
    </source>
</reference>
<protein>
    <submittedName>
        <fullName evidence="1">Uncharacterized protein</fullName>
    </submittedName>
</protein>
<name>A0ACB8QVS8_9AGAM</name>
<organism evidence="1 2">
    <name type="scientific">Vararia minispora EC-137</name>
    <dbReference type="NCBI Taxonomy" id="1314806"/>
    <lineage>
        <taxon>Eukaryota</taxon>
        <taxon>Fungi</taxon>
        <taxon>Dikarya</taxon>
        <taxon>Basidiomycota</taxon>
        <taxon>Agaricomycotina</taxon>
        <taxon>Agaricomycetes</taxon>
        <taxon>Russulales</taxon>
        <taxon>Lachnocladiaceae</taxon>
        <taxon>Vararia</taxon>
    </lineage>
</organism>
<proteinExistence type="predicted"/>
<accession>A0ACB8QVS8</accession>
<gene>
    <name evidence="1" type="ORF">K488DRAFT_42102</name>
</gene>
<evidence type="ECO:0000313" key="1">
    <source>
        <dbReference type="EMBL" id="KAI0035966.1"/>
    </source>
</evidence>
<comment type="caution">
    <text evidence="1">The sequence shown here is derived from an EMBL/GenBank/DDBJ whole genome shotgun (WGS) entry which is preliminary data.</text>
</comment>
<dbReference type="EMBL" id="MU273477">
    <property type="protein sequence ID" value="KAI0035966.1"/>
    <property type="molecule type" value="Genomic_DNA"/>
</dbReference>
<evidence type="ECO:0000313" key="2">
    <source>
        <dbReference type="Proteomes" id="UP000814128"/>
    </source>
</evidence>
<keyword evidence="2" id="KW-1185">Reference proteome</keyword>
<sequence length="240" mass="26727">MILEEYRAPSHENNREHASKLWASYLSQTDRIDKIFVENWKGDTEGTLIFVSHRLSLIYAQTGLFAAVVAGFIIESYKNLSRNPNDLMIAALANISSQLASTEKDSDRLPFIVPSPNSFSPDASALRVNICWTCSLCLSIICALGATLVQQWSRSYVQATQDLHSSACDRGRVRAFLFGGVRRFYMLEIAQTIPLILHASVFLFFSGLVDFFRPINLGVSRVLLVLVACSGAIYLLLTIL</sequence>
<dbReference type="Proteomes" id="UP000814128">
    <property type="component" value="Unassembled WGS sequence"/>
</dbReference>
<feature type="non-terminal residue" evidence="1">
    <location>
        <position position="240"/>
    </location>
</feature>
<reference evidence="1" key="1">
    <citation type="submission" date="2021-02" db="EMBL/GenBank/DDBJ databases">
        <authorList>
            <consortium name="DOE Joint Genome Institute"/>
            <person name="Ahrendt S."/>
            <person name="Looney B.P."/>
            <person name="Miyauchi S."/>
            <person name="Morin E."/>
            <person name="Drula E."/>
            <person name="Courty P.E."/>
            <person name="Chicoki N."/>
            <person name="Fauchery L."/>
            <person name="Kohler A."/>
            <person name="Kuo A."/>
            <person name="Labutti K."/>
            <person name="Pangilinan J."/>
            <person name="Lipzen A."/>
            <person name="Riley R."/>
            <person name="Andreopoulos W."/>
            <person name="He G."/>
            <person name="Johnson J."/>
            <person name="Barry K.W."/>
            <person name="Grigoriev I.V."/>
            <person name="Nagy L."/>
            <person name="Hibbett D."/>
            <person name="Henrissat B."/>
            <person name="Matheny P.B."/>
            <person name="Labbe J."/>
            <person name="Martin F."/>
        </authorList>
    </citation>
    <scope>NUCLEOTIDE SEQUENCE</scope>
    <source>
        <strain evidence="1">EC-137</strain>
    </source>
</reference>